<feature type="signal peptide" evidence="2">
    <location>
        <begin position="1"/>
        <end position="18"/>
    </location>
</feature>
<accession>A0A1X9SPD5</accession>
<keyword evidence="1 2" id="KW-0732">Signal</keyword>
<sequence length="276" mass="30948">MVKNLIFALLFLAISANARYVGGLVATVDNEPITTYELNSVMAKTNLDKNEALNLLIRDKIELAQIKRLNISVSEFEIEQKIAQLAAANNMSVEGFKSAVKSRGTSDEQLREDMAISIKKERLYAGILNTPTQNITPQNARRFYENNAGAFLQFGSISLIRYISNDANALNRQAKNYKADIKGVEKEYLTLNSANITPRLAYTLNTTKNGEFTPILESPSGLERFYIVSKSGSVLPPFEAVEEAVVDKMIEQEREIAMMDYFNKLKAKANIKYIQK</sequence>
<evidence type="ECO:0000313" key="4">
    <source>
        <dbReference type="EMBL" id="ARQ98116.1"/>
    </source>
</evidence>
<dbReference type="PANTHER" id="PTHR47637">
    <property type="entry name" value="CHAPERONE SURA"/>
    <property type="match status" value="1"/>
</dbReference>
<dbReference type="Gene3D" id="3.10.50.40">
    <property type="match status" value="1"/>
</dbReference>
<dbReference type="Proteomes" id="UP000202031">
    <property type="component" value="Chromosome"/>
</dbReference>
<dbReference type="KEGG" id="clx:CLAN_1393"/>
<dbReference type="PANTHER" id="PTHR47637:SF1">
    <property type="entry name" value="CHAPERONE SURA"/>
    <property type="match status" value="1"/>
</dbReference>
<evidence type="ECO:0000259" key="3">
    <source>
        <dbReference type="Pfam" id="PF22506"/>
    </source>
</evidence>
<reference evidence="5" key="2">
    <citation type="journal article" date="2017" name="Genome Biol. Evol.">
        <title>Comparative genomic analysis identifies a Campylobacter clade deficient in selenium metabolism.</title>
        <authorList>
            <person name="Miller W.G."/>
            <person name="Yee E."/>
            <person name="Lopes B.S."/>
            <person name="Chapman M.H."/>
            <person name="Huynh S."/>
            <person name="Bono J.L."/>
            <person name="Parker C.T."/>
            <person name="Strachan N.J.C."/>
            <person name="Forbes K.J."/>
        </authorList>
    </citation>
    <scope>NUCLEOTIDE SEQUENCE [LARGE SCALE GENOMIC DNA]</scope>
    <source>
        <strain evidence="5">NCTC 13004</strain>
    </source>
</reference>
<dbReference type="SUPFAM" id="SSF109998">
    <property type="entry name" value="Triger factor/SurA peptide-binding domain-like"/>
    <property type="match status" value="1"/>
</dbReference>
<evidence type="ECO:0000313" key="5">
    <source>
        <dbReference type="Proteomes" id="UP000202031"/>
    </source>
</evidence>
<dbReference type="GeneID" id="46921861"/>
<dbReference type="GO" id="GO:0003755">
    <property type="term" value="F:peptidyl-prolyl cis-trans isomerase activity"/>
    <property type="evidence" value="ECO:0007669"/>
    <property type="project" value="InterPro"/>
</dbReference>
<organism evidence="4 5">
    <name type="scientific">Campylobacter lanienae NCTC 13004</name>
    <dbReference type="NCBI Taxonomy" id="1031753"/>
    <lineage>
        <taxon>Bacteria</taxon>
        <taxon>Pseudomonadati</taxon>
        <taxon>Campylobacterota</taxon>
        <taxon>Epsilonproteobacteria</taxon>
        <taxon>Campylobacterales</taxon>
        <taxon>Campylobacteraceae</taxon>
        <taxon>Campylobacter</taxon>
    </lineage>
</organism>
<reference evidence="5" key="1">
    <citation type="journal article" date="2017" name="Genome Biol. Evol.">
        <title>Comparative Genomic Analysis Identifies a Campylobacter Clade Deficient in Selenium Metabolism.</title>
        <authorList>
            <person name="Miller W.G."/>
            <person name="Yee E."/>
            <person name="Lopes B.S."/>
            <person name="Chapman M.H."/>
            <person name="Huynh S."/>
            <person name="Bono J.L."/>
            <person name="Parker C.T."/>
            <person name="Strachan N.J.C."/>
            <person name="Forbes K.J."/>
        </authorList>
    </citation>
    <scope>NUCLEOTIDE SEQUENCE [LARGE SCALE GENOMIC DNA]</scope>
    <source>
        <strain evidence="5">NCTC 13004</strain>
    </source>
</reference>
<dbReference type="Pfam" id="PF22506">
    <property type="entry name" value="Cj1289-like_C"/>
    <property type="match status" value="1"/>
</dbReference>
<dbReference type="EMBL" id="CP015578">
    <property type="protein sequence ID" value="ARQ98116.1"/>
    <property type="molecule type" value="Genomic_DNA"/>
</dbReference>
<feature type="chain" id="PRO_5013299101" description="Cj1289-like C-terminal domain-containing protein" evidence="2">
    <location>
        <begin position="19"/>
        <end position="276"/>
    </location>
</feature>
<dbReference type="AlphaFoldDB" id="A0A1X9SPD5"/>
<dbReference type="RefSeq" id="WP_100590915.1">
    <property type="nucleotide sequence ID" value="NZ_CP015578.1"/>
</dbReference>
<evidence type="ECO:0000256" key="2">
    <source>
        <dbReference type="SAM" id="SignalP"/>
    </source>
</evidence>
<dbReference type="InterPro" id="IPR050280">
    <property type="entry name" value="OMP_Chaperone_SurA"/>
</dbReference>
<dbReference type="InterPro" id="IPR027304">
    <property type="entry name" value="Trigger_fact/SurA_dom_sf"/>
</dbReference>
<name>A0A1X9SPD5_9BACT</name>
<evidence type="ECO:0000256" key="1">
    <source>
        <dbReference type="ARBA" id="ARBA00022729"/>
    </source>
</evidence>
<proteinExistence type="predicted"/>
<gene>
    <name evidence="4" type="ORF">CLAN_1393</name>
</gene>
<dbReference type="Gene3D" id="1.10.4030.10">
    <property type="entry name" value="Porin chaperone SurA, peptide-binding domain"/>
    <property type="match status" value="1"/>
</dbReference>
<dbReference type="InterPro" id="IPR046357">
    <property type="entry name" value="PPIase_dom_sf"/>
</dbReference>
<protein>
    <recommendedName>
        <fullName evidence="3">Cj1289-like C-terminal domain-containing protein</fullName>
    </recommendedName>
</protein>
<dbReference type="InterPro" id="IPR055131">
    <property type="entry name" value="Cj1289-like_C"/>
</dbReference>
<feature type="domain" description="Cj1289-like C-terminal" evidence="3">
    <location>
        <begin position="137"/>
        <end position="230"/>
    </location>
</feature>